<dbReference type="Gene3D" id="3.80.10.10">
    <property type="entry name" value="Ribonuclease Inhibitor"/>
    <property type="match status" value="1"/>
</dbReference>
<proteinExistence type="predicted"/>
<dbReference type="CDD" id="cd22160">
    <property type="entry name" value="F-box_AtFBL13-like"/>
    <property type="match status" value="1"/>
</dbReference>
<dbReference type="SUPFAM" id="SSF52047">
    <property type="entry name" value="RNI-like"/>
    <property type="match status" value="1"/>
</dbReference>
<feature type="domain" description="F-box" evidence="1">
    <location>
        <begin position="21"/>
        <end position="71"/>
    </location>
</feature>
<sequence length="456" mass="51196">MPRSWKDADKAAAASDVGGGADRLSELPDDALYHVLSFLPSDDAVRTSVLACRWRHLWKSTRSLRVTWRRDLAGGGRRWPLAPWTASTLTNFMNHLLLLRGGAPLDRCEILCGDLHDKQDKDLHKAAGLWIRHALAVRHARELRVCIRGRRRLHLDGTLFAASAPLLTTVELAHATFSADSSIDFSGCPVLEELTMSFCRIRADRIYSPSLTRLSFDKYCNFGGETRTRVSTPRLVSLRLTVCSGRAPVLDSMPDLVDANVRIEDWCDDMCIHNVCNNSGLFSKKQWGHGSKEGCFCVDEDGSGMYVEDLTCCDSCYGTDDGSSVLLEGLSGATDLELISDPRVFIFRKDCNALVFFLQRSPVLENLTLELGHRETRHPVVETDKSYSPIEQLFVVSKQLMIVEIKCTEENEIVKRLLILLTTHGVHQEQIHIEHDFCSPYLSGYDSNSDCDDYDR</sequence>
<dbReference type="PANTHER" id="PTHR34223">
    <property type="entry name" value="OS11G0201299 PROTEIN"/>
    <property type="match status" value="1"/>
</dbReference>
<evidence type="ECO:0000313" key="3">
    <source>
        <dbReference type="Proteomes" id="UP001497457"/>
    </source>
</evidence>
<dbReference type="InterPro" id="IPR053781">
    <property type="entry name" value="F-box_AtFBL13-like"/>
</dbReference>
<dbReference type="InterPro" id="IPR036047">
    <property type="entry name" value="F-box-like_dom_sf"/>
</dbReference>
<dbReference type="InterPro" id="IPR032675">
    <property type="entry name" value="LRR_dom_sf"/>
</dbReference>
<evidence type="ECO:0000313" key="2">
    <source>
        <dbReference type="EMBL" id="CAL4994705.1"/>
    </source>
</evidence>
<organism evidence="2 3">
    <name type="scientific">Urochloa decumbens</name>
    <dbReference type="NCBI Taxonomy" id="240449"/>
    <lineage>
        <taxon>Eukaryota</taxon>
        <taxon>Viridiplantae</taxon>
        <taxon>Streptophyta</taxon>
        <taxon>Embryophyta</taxon>
        <taxon>Tracheophyta</taxon>
        <taxon>Spermatophyta</taxon>
        <taxon>Magnoliopsida</taxon>
        <taxon>Liliopsida</taxon>
        <taxon>Poales</taxon>
        <taxon>Poaceae</taxon>
        <taxon>PACMAD clade</taxon>
        <taxon>Panicoideae</taxon>
        <taxon>Panicodae</taxon>
        <taxon>Paniceae</taxon>
        <taxon>Melinidinae</taxon>
        <taxon>Urochloa</taxon>
    </lineage>
</organism>
<reference evidence="3" key="1">
    <citation type="submission" date="2024-06" db="EMBL/GenBank/DDBJ databases">
        <authorList>
            <person name="Ryan C."/>
        </authorList>
    </citation>
    <scope>NUCLEOTIDE SEQUENCE [LARGE SCALE GENOMIC DNA]</scope>
</reference>
<gene>
    <name evidence="2" type="ORF">URODEC1_LOCUS62028</name>
</gene>
<evidence type="ECO:0000259" key="1">
    <source>
        <dbReference type="PROSITE" id="PS50181"/>
    </source>
</evidence>
<keyword evidence="3" id="KW-1185">Reference proteome</keyword>
<dbReference type="AlphaFoldDB" id="A0ABC9B517"/>
<accession>A0ABC9B517</accession>
<reference evidence="2 3" key="2">
    <citation type="submission" date="2024-10" db="EMBL/GenBank/DDBJ databases">
        <authorList>
            <person name="Ryan C."/>
        </authorList>
    </citation>
    <scope>NUCLEOTIDE SEQUENCE [LARGE SCALE GENOMIC DNA]</scope>
</reference>
<dbReference type="Pfam" id="PF00646">
    <property type="entry name" value="F-box"/>
    <property type="match status" value="1"/>
</dbReference>
<dbReference type="PANTHER" id="PTHR34223:SF64">
    <property type="entry name" value="OS11G0201299 PROTEIN"/>
    <property type="match status" value="1"/>
</dbReference>
<dbReference type="PROSITE" id="PS50181">
    <property type="entry name" value="FBOX"/>
    <property type="match status" value="1"/>
</dbReference>
<dbReference type="Proteomes" id="UP001497457">
    <property type="component" value="Chromosome 24b"/>
</dbReference>
<name>A0ABC9B517_9POAL</name>
<dbReference type="InterPro" id="IPR001810">
    <property type="entry name" value="F-box_dom"/>
</dbReference>
<protein>
    <recommendedName>
        <fullName evidence="1">F-box domain-containing protein</fullName>
    </recommendedName>
</protein>
<dbReference type="InterPro" id="IPR053197">
    <property type="entry name" value="F-box_SCFL_complex_component"/>
</dbReference>
<dbReference type="SUPFAM" id="SSF81383">
    <property type="entry name" value="F-box domain"/>
    <property type="match status" value="1"/>
</dbReference>
<dbReference type="EMBL" id="OZ075134">
    <property type="protein sequence ID" value="CAL4994705.1"/>
    <property type="molecule type" value="Genomic_DNA"/>
</dbReference>